<dbReference type="Proteomes" id="UP000653305">
    <property type="component" value="Unassembled WGS sequence"/>
</dbReference>
<reference evidence="1" key="1">
    <citation type="submission" date="2020-07" db="EMBL/GenBank/DDBJ databases">
        <title>Ethylene signaling mediates host invasion by parasitic plants.</title>
        <authorList>
            <person name="Yoshida S."/>
        </authorList>
    </citation>
    <scope>NUCLEOTIDE SEQUENCE</scope>
    <source>
        <strain evidence="1">Okayama</strain>
    </source>
</reference>
<organism evidence="1 2">
    <name type="scientific">Phtheirospermum japonicum</name>
    <dbReference type="NCBI Taxonomy" id="374723"/>
    <lineage>
        <taxon>Eukaryota</taxon>
        <taxon>Viridiplantae</taxon>
        <taxon>Streptophyta</taxon>
        <taxon>Embryophyta</taxon>
        <taxon>Tracheophyta</taxon>
        <taxon>Spermatophyta</taxon>
        <taxon>Magnoliopsida</taxon>
        <taxon>eudicotyledons</taxon>
        <taxon>Gunneridae</taxon>
        <taxon>Pentapetalae</taxon>
        <taxon>asterids</taxon>
        <taxon>lamiids</taxon>
        <taxon>Lamiales</taxon>
        <taxon>Orobanchaceae</taxon>
        <taxon>Orobanchaceae incertae sedis</taxon>
        <taxon>Phtheirospermum</taxon>
    </lineage>
</organism>
<keyword evidence="2" id="KW-1185">Reference proteome</keyword>
<accession>A0A830BHW1</accession>
<protein>
    <submittedName>
        <fullName evidence="1">Uncharacterized protein</fullName>
    </submittedName>
</protein>
<comment type="caution">
    <text evidence="1">The sequence shown here is derived from an EMBL/GenBank/DDBJ whole genome shotgun (WGS) entry which is preliminary data.</text>
</comment>
<gene>
    <name evidence="1" type="ORF">PHJA_000642700</name>
</gene>
<evidence type="ECO:0000313" key="2">
    <source>
        <dbReference type="Proteomes" id="UP000653305"/>
    </source>
</evidence>
<dbReference type="PANTHER" id="PTHR36795">
    <property type="entry name" value="OS01G0938400 PROTEIN"/>
    <property type="match status" value="1"/>
</dbReference>
<dbReference type="PANTHER" id="PTHR36795:SF2">
    <property type="entry name" value="OS01G0938400 PROTEIN"/>
    <property type="match status" value="1"/>
</dbReference>
<dbReference type="EMBL" id="BMAC01000096">
    <property type="protein sequence ID" value="GFP84989.1"/>
    <property type="molecule type" value="Genomic_DNA"/>
</dbReference>
<sequence length="138" mass="16322">MNPATAKLSYQRLKHEPLFDHEDQDYYYRSILDKVIRKSRRSNLRKFHIRRKLRVKIPSLKKFLRRKARLVKVAWIKVYKRLKESQSHFGDLFAGNYLFMQVTPTPLNYADIYNNANKLSSSHLHGLSSAGYSIPRVA</sequence>
<proteinExistence type="predicted"/>
<name>A0A830BHW1_9LAMI</name>
<dbReference type="AlphaFoldDB" id="A0A830BHW1"/>
<evidence type="ECO:0000313" key="1">
    <source>
        <dbReference type="EMBL" id="GFP84989.1"/>
    </source>
</evidence>
<dbReference type="OrthoDB" id="1932414at2759"/>